<name>A0A9Q0VRI4_9ROSI</name>
<proteinExistence type="predicted"/>
<accession>A0A9Q0VRI4</accession>
<dbReference type="AlphaFoldDB" id="A0A9Q0VRI4"/>
<comment type="caution">
    <text evidence="1">The sequence shown here is derived from an EMBL/GenBank/DDBJ whole genome shotgun (WGS) entry which is preliminary data.</text>
</comment>
<dbReference type="Proteomes" id="UP001151752">
    <property type="component" value="Unassembled WGS sequence"/>
</dbReference>
<reference evidence="1" key="1">
    <citation type="submission" date="2022-11" db="EMBL/GenBank/DDBJ databases">
        <authorList>
            <person name="Hyden B.L."/>
            <person name="Feng K."/>
            <person name="Yates T."/>
            <person name="Jawdy S."/>
            <person name="Smart L.B."/>
            <person name="Muchero W."/>
        </authorList>
    </citation>
    <scope>NUCLEOTIDE SEQUENCE</scope>
    <source>
        <tissue evidence="1">Shoot tip</tissue>
    </source>
</reference>
<feature type="non-terminal residue" evidence="1">
    <location>
        <position position="52"/>
    </location>
</feature>
<evidence type="ECO:0000313" key="2">
    <source>
        <dbReference type="Proteomes" id="UP001151752"/>
    </source>
</evidence>
<gene>
    <name evidence="1" type="ORF">OIU74_027798</name>
</gene>
<dbReference type="EMBL" id="JAPFFM010000008">
    <property type="protein sequence ID" value="KAJ6753021.1"/>
    <property type="molecule type" value="Genomic_DNA"/>
</dbReference>
<keyword evidence="2" id="KW-1185">Reference proteome</keyword>
<evidence type="ECO:0000313" key="1">
    <source>
        <dbReference type="EMBL" id="KAJ6753021.1"/>
    </source>
</evidence>
<reference evidence="1" key="2">
    <citation type="journal article" date="2023" name="Int. J. Mol. Sci.">
        <title>De Novo Assembly and Annotation of 11 Diverse Shrub Willow (Salix) Genomes Reveals Novel Gene Organization in Sex-Linked Regions.</title>
        <authorList>
            <person name="Hyden B."/>
            <person name="Feng K."/>
            <person name="Yates T.B."/>
            <person name="Jawdy S."/>
            <person name="Cereghino C."/>
            <person name="Smart L.B."/>
            <person name="Muchero W."/>
        </authorList>
    </citation>
    <scope>NUCLEOTIDE SEQUENCE</scope>
    <source>
        <tissue evidence="1">Shoot tip</tissue>
    </source>
</reference>
<protein>
    <submittedName>
        <fullName evidence="1">Uncharacterized protein</fullName>
    </submittedName>
</protein>
<organism evidence="1 2">
    <name type="scientific">Salix koriyanagi</name>
    <dbReference type="NCBI Taxonomy" id="2511006"/>
    <lineage>
        <taxon>Eukaryota</taxon>
        <taxon>Viridiplantae</taxon>
        <taxon>Streptophyta</taxon>
        <taxon>Embryophyta</taxon>
        <taxon>Tracheophyta</taxon>
        <taxon>Spermatophyta</taxon>
        <taxon>Magnoliopsida</taxon>
        <taxon>eudicotyledons</taxon>
        <taxon>Gunneridae</taxon>
        <taxon>Pentapetalae</taxon>
        <taxon>rosids</taxon>
        <taxon>fabids</taxon>
        <taxon>Malpighiales</taxon>
        <taxon>Salicaceae</taxon>
        <taxon>Saliceae</taxon>
        <taxon>Salix</taxon>
    </lineage>
</organism>
<sequence>MVFTVESPPSDSYISSIKLKLNAPPSLTKPVPLHPEHAIILRSPHLLHIPRE</sequence>